<dbReference type="PROSITE" id="PS50103">
    <property type="entry name" value="ZF_C3H1"/>
    <property type="match status" value="1"/>
</dbReference>
<comment type="caution">
    <text evidence="7">The sequence shown here is derived from an EMBL/GenBank/DDBJ whole genome shotgun (WGS) entry which is preliminary data.</text>
</comment>
<feature type="compositionally biased region" description="Low complexity" evidence="5">
    <location>
        <begin position="726"/>
        <end position="749"/>
    </location>
</feature>
<feature type="compositionally biased region" description="Low complexity" evidence="5">
    <location>
        <begin position="410"/>
        <end position="430"/>
    </location>
</feature>
<dbReference type="InterPro" id="IPR002110">
    <property type="entry name" value="Ankyrin_rpt"/>
</dbReference>
<dbReference type="Gene3D" id="1.25.40.20">
    <property type="entry name" value="Ankyrin repeat-containing domain"/>
    <property type="match status" value="1"/>
</dbReference>
<feature type="compositionally biased region" description="Low complexity" evidence="5">
    <location>
        <begin position="483"/>
        <end position="495"/>
    </location>
</feature>
<feature type="zinc finger region" description="C3H1-type" evidence="4">
    <location>
        <begin position="172"/>
        <end position="196"/>
    </location>
</feature>
<dbReference type="EMBL" id="BPWL01000004">
    <property type="protein sequence ID" value="GJJ09827.1"/>
    <property type="molecule type" value="Genomic_DNA"/>
</dbReference>
<dbReference type="PROSITE" id="PS50088">
    <property type="entry name" value="ANK_REPEAT"/>
    <property type="match status" value="1"/>
</dbReference>
<dbReference type="GO" id="GO:0085020">
    <property type="term" value="P:protein K6-linked ubiquitination"/>
    <property type="evidence" value="ECO:0007669"/>
    <property type="project" value="TreeGrafter"/>
</dbReference>
<feature type="compositionally biased region" description="Basic and acidic residues" evidence="5">
    <location>
        <begin position="829"/>
        <end position="858"/>
    </location>
</feature>
<dbReference type="GO" id="GO:0004842">
    <property type="term" value="F:ubiquitin-protein transferase activity"/>
    <property type="evidence" value="ECO:0007669"/>
    <property type="project" value="TreeGrafter"/>
</dbReference>
<dbReference type="SMART" id="SM00248">
    <property type="entry name" value="ANK"/>
    <property type="match status" value="1"/>
</dbReference>
<keyword evidence="2 3" id="KW-0040">ANK repeat</keyword>
<name>A0AAV5A5G5_9AGAM</name>
<proteinExistence type="predicted"/>
<dbReference type="InterPro" id="IPR000571">
    <property type="entry name" value="Znf_CCCH"/>
</dbReference>
<feature type="compositionally biased region" description="Pro residues" evidence="5">
    <location>
        <begin position="361"/>
        <end position="375"/>
    </location>
</feature>
<feature type="domain" description="C3H1-type" evidence="6">
    <location>
        <begin position="172"/>
        <end position="196"/>
    </location>
</feature>
<feature type="region of interest" description="Disordered" evidence="5">
    <location>
        <begin position="640"/>
        <end position="749"/>
    </location>
</feature>
<dbReference type="PANTHER" id="PTHR24171:SF8">
    <property type="entry name" value="BRCA1-ASSOCIATED RING DOMAIN PROTEIN 1"/>
    <property type="match status" value="1"/>
</dbReference>
<dbReference type="Pfam" id="PF12796">
    <property type="entry name" value="Ank_2"/>
    <property type="match status" value="1"/>
</dbReference>
<accession>A0AAV5A5G5</accession>
<keyword evidence="4" id="KW-0862">Zinc</keyword>
<feature type="compositionally biased region" description="Gly residues" evidence="5">
    <location>
        <begin position="664"/>
        <end position="676"/>
    </location>
</feature>
<evidence type="ECO:0000256" key="2">
    <source>
        <dbReference type="ARBA" id="ARBA00023043"/>
    </source>
</evidence>
<evidence type="ECO:0000259" key="6">
    <source>
        <dbReference type="PROSITE" id="PS50103"/>
    </source>
</evidence>
<feature type="compositionally biased region" description="Basic and acidic residues" evidence="5">
    <location>
        <begin position="522"/>
        <end position="549"/>
    </location>
</feature>
<feature type="compositionally biased region" description="Low complexity" evidence="5">
    <location>
        <begin position="138"/>
        <end position="159"/>
    </location>
</feature>
<evidence type="ECO:0000256" key="1">
    <source>
        <dbReference type="ARBA" id="ARBA00022737"/>
    </source>
</evidence>
<organism evidence="7 8">
    <name type="scientific">Clathrus columnatus</name>
    <dbReference type="NCBI Taxonomy" id="1419009"/>
    <lineage>
        <taxon>Eukaryota</taxon>
        <taxon>Fungi</taxon>
        <taxon>Dikarya</taxon>
        <taxon>Basidiomycota</taxon>
        <taxon>Agaricomycotina</taxon>
        <taxon>Agaricomycetes</taxon>
        <taxon>Phallomycetidae</taxon>
        <taxon>Phallales</taxon>
        <taxon>Clathraceae</taxon>
        <taxon>Clathrus</taxon>
    </lineage>
</organism>
<feature type="compositionally biased region" description="Polar residues" evidence="5">
    <location>
        <begin position="231"/>
        <end position="260"/>
    </location>
</feature>
<dbReference type="GO" id="GO:0010468">
    <property type="term" value="P:regulation of gene expression"/>
    <property type="evidence" value="ECO:0007669"/>
    <property type="project" value="UniProtKB-ARBA"/>
</dbReference>
<feature type="compositionally biased region" description="Pro residues" evidence="5">
    <location>
        <begin position="431"/>
        <end position="440"/>
    </location>
</feature>
<evidence type="ECO:0000256" key="3">
    <source>
        <dbReference type="PROSITE-ProRule" id="PRU00023"/>
    </source>
</evidence>
<feature type="compositionally biased region" description="Pro residues" evidence="5">
    <location>
        <begin position="341"/>
        <end position="354"/>
    </location>
</feature>
<feature type="compositionally biased region" description="Low complexity" evidence="5">
    <location>
        <begin position="677"/>
        <end position="707"/>
    </location>
</feature>
<dbReference type="Proteomes" id="UP001050691">
    <property type="component" value="Unassembled WGS sequence"/>
</dbReference>
<reference evidence="7" key="1">
    <citation type="submission" date="2021-10" db="EMBL/GenBank/DDBJ databases">
        <title>De novo Genome Assembly of Clathrus columnatus (Basidiomycota, Fungi) Using Illumina and Nanopore Sequence Data.</title>
        <authorList>
            <person name="Ogiso-Tanaka E."/>
            <person name="Itagaki H."/>
            <person name="Hosoya T."/>
            <person name="Hosaka K."/>
        </authorList>
    </citation>
    <scope>NUCLEOTIDE SEQUENCE</scope>
    <source>
        <strain evidence="7">MO-923</strain>
    </source>
</reference>
<evidence type="ECO:0000256" key="4">
    <source>
        <dbReference type="PROSITE-ProRule" id="PRU00723"/>
    </source>
</evidence>
<evidence type="ECO:0000313" key="7">
    <source>
        <dbReference type="EMBL" id="GJJ09827.1"/>
    </source>
</evidence>
<feature type="repeat" description="ANK" evidence="3">
    <location>
        <begin position="34"/>
        <end position="66"/>
    </location>
</feature>
<feature type="compositionally biased region" description="Low complexity" evidence="5">
    <location>
        <begin position="761"/>
        <end position="781"/>
    </location>
</feature>
<dbReference type="InterPro" id="IPR036770">
    <property type="entry name" value="Ankyrin_rpt-contain_sf"/>
</dbReference>
<gene>
    <name evidence="7" type="ORF">Clacol_004051</name>
</gene>
<dbReference type="PANTHER" id="PTHR24171">
    <property type="entry name" value="ANKYRIN REPEAT DOMAIN-CONTAINING PROTEIN 39-RELATED"/>
    <property type="match status" value="1"/>
</dbReference>
<feature type="compositionally biased region" description="Polar residues" evidence="5">
    <location>
        <begin position="562"/>
        <end position="574"/>
    </location>
</feature>
<keyword evidence="4" id="KW-0863">Zinc-finger</keyword>
<protein>
    <recommendedName>
        <fullName evidence="6">C3H1-type domain-containing protein</fullName>
    </recommendedName>
</protein>
<dbReference type="PROSITE" id="PS50297">
    <property type="entry name" value="ANK_REP_REGION"/>
    <property type="match status" value="1"/>
</dbReference>
<dbReference type="SUPFAM" id="SSF48403">
    <property type="entry name" value="Ankyrin repeat"/>
    <property type="match status" value="1"/>
</dbReference>
<feature type="region of interest" description="Disordered" evidence="5">
    <location>
        <begin position="312"/>
        <end position="583"/>
    </location>
</feature>
<dbReference type="GO" id="GO:0008270">
    <property type="term" value="F:zinc ion binding"/>
    <property type="evidence" value="ECO:0007669"/>
    <property type="project" value="UniProtKB-KW"/>
</dbReference>
<feature type="region of interest" description="Disordered" evidence="5">
    <location>
        <begin position="225"/>
        <end position="298"/>
    </location>
</feature>
<feature type="compositionally biased region" description="Low complexity" evidence="5">
    <location>
        <begin position="261"/>
        <end position="277"/>
    </location>
</feature>
<sequence length="858" mass="90208">MVSSLWKACQEGDSTRVEELLADSSHDIEVKDHTGVTPLILAVKGGHSTIVQALLNRGADPNNASTQGRPETYTTDPYILHLLAVARGDVTPYPEPAMHPQYYSYPPYYQYVQDSWYLHHHPQPPAQQEDHQPDPADSTSNTPPTTNTTTGNSSVISTNPSSYPGLPPPEVARNIPCRYFPACRYGSSCLFLHPMTPYFPGSLPPPAQYPHMYYPPLTYAPQGTAAAGNAITPNDSNDASTQAQQFPPDQNGVVENTHNTASAGGQSESGVSASGESGLEGGTGSRVRSPSVGAPTRNSLYGHPAMVYMYPAMHPPPPHSQEGHHPAPPPPPPAHHYTHYAPPPPSGAVPPPLPHSIAPPQSLPPHQHVPPPPPVSHENAMQPEQHQPQPLPDGQGQPQPSTVHPSHVMQYPQPSQIYPSPLHSTHAPWHMPHPQPPPPPPHHHHPSHPLPGVHPHHHMHPTAPIPPPHSALTTMPPIPGMPVPGAVMPVPSGPGAIPPPNGHGSFAPRGGRGGRRASAAFRGDRDRERDRTDRERERDRDRDSEDCRFSHILPDSNGPVPNGNTSPLSPNGSLPTHRHSQSFSYRRSNYVNGHTNGSNNVNVDGEAHLSSIAGAGTGLNTTNAGTTSSVSGVDEILNAMTLNPPDGVRRQTGGRRGKYQGQGHAPGGGGGGGGYGHAHSYSHGGHSHSQSLSASPSRGQPPQQQPQRVPTAADFPVLGNGGSINGAGSSTATSATGRTTPIHPISSAASNAGGAAAAATTSTPTSAVSPSATTAPATTSSHSVLSGWNTGGSVRPTAAQVVKEGMTNGHGHLGAWGKPPPPSSITNAGKEREKVSKDKEKENDEKERLTVKEVKVSA</sequence>
<keyword evidence="1" id="KW-0677">Repeat</keyword>
<feature type="region of interest" description="Disordered" evidence="5">
    <location>
        <begin position="120"/>
        <end position="167"/>
    </location>
</feature>
<keyword evidence="8" id="KW-1185">Reference proteome</keyword>
<keyword evidence="4" id="KW-0479">Metal-binding</keyword>
<evidence type="ECO:0000313" key="8">
    <source>
        <dbReference type="Proteomes" id="UP001050691"/>
    </source>
</evidence>
<evidence type="ECO:0000256" key="5">
    <source>
        <dbReference type="SAM" id="MobiDB-lite"/>
    </source>
</evidence>
<feature type="compositionally biased region" description="Polar residues" evidence="5">
    <location>
        <begin position="782"/>
        <end position="792"/>
    </location>
</feature>
<feature type="region of interest" description="Disordered" evidence="5">
    <location>
        <begin position="761"/>
        <end position="792"/>
    </location>
</feature>
<dbReference type="AlphaFoldDB" id="A0AAV5A5G5"/>
<feature type="region of interest" description="Disordered" evidence="5">
    <location>
        <begin position="807"/>
        <end position="858"/>
    </location>
</feature>